<dbReference type="Proteomes" id="UP001336250">
    <property type="component" value="Unassembled WGS sequence"/>
</dbReference>
<dbReference type="AlphaFoldDB" id="A0AAW9QBG4"/>
<reference evidence="2 3" key="1">
    <citation type="submission" date="2024-02" db="EMBL/GenBank/DDBJ databases">
        <title>Genome sequence of Aquincola sp. MAHUQ-54.</title>
        <authorList>
            <person name="Huq M.A."/>
        </authorList>
    </citation>
    <scope>NUCLEOTIDE SEQUENCE [LARGE SCALE GENOMIC DNA]</scope>
    <source>
        <strain evidence="2 3">MAHUQ-54</strain>
    </source>
</reference>
<feature type="signal peptide" evidence="1">
    <location>
        <begin position="1"/>
        <end position="27"/>
    </location>
</feature>
<dbReference type="Pfam" id="PF09916">
    <property type="entry name" value="DUF2145"/>
    <property type="match status" value="1"/>
</dbReference>
<evidence type="ECO:0000313" key="2">
    <source>
        <dbReference type="EMBL" id="MEF7612747.1"/>
    </source>
</evidence>
<evidence type="ECO:0000256" key="1">
    <source>
        <dbReference type="SAM" id="SignalP"/>
    </source>
</evidence>
<keyword evidence="1" id="KW-0732">Signal</keyword>
<dbReference type="PIRSF" id="PIRSF028477">
    <property type="entry name" value="UCP028477"/>
    <property type="match status" value="1"/>
</dbReference>
<accession>A0AAW9QBG4</accession>
<organism evidence="2 3">
    <name type="scientific">Aquincola agrisoli</name>
    <dbReference type="NCBI Taxonomy" id="3119538"/>
    <lineage>
        <taxon>Bacteria</taxon>
        <taxon>Pseudomonadati</taxon>
        <taxon>Pseudomonadota</taxon>
        <taxon>Betaproteobacteria</taxon>
        <taxon>Burkholderiales</taxon>
        <taxon>Sphaerotilaceae</taxon>
        <taxon>Aquincola</taxon>
    </lineage>
</organism>
<dbReference type="PROSITE" id="PS51257">
    <property type="entry name" value="PROKAR_LIPOPROTEIN"/>
    <property type="match status" value="1"/>
</dbReference>
<dbReference type="EMBL" id="JAZIBG010000009">
    <property type="protein sequence ID" value="MEF7612747.1"/>
    <property type="molecule type" value="Genomic_DNA"/>
</dbReference>
<sequence>MRSSLRQALVLAAGLAGCVAACNAASAAPLLCDRGVPMTAAQQDRLLRFAAIVKQALDGSGREVALVARSGLDLQRFGIRYSHAGVSLQASGNGPWSVRQLYFACEEGRPRLYDQGMAGFVLGTSRPEIGYISAVLLPAAPGAGLARAALDDPLAVRLLAPRYSANAHAFGLRYQNCNQWVMEMLAAAWGSLGEGDDLRPQAQRWLAANGYAPEPVDVGSHLLMAAGAFVPWVHYDDHPEEDRFALKLRVSLPASIEAFVREHVPGAERIELCHDGRQAVVRRGWAPVAEGCRPEAGDEVIALD</sequence>
<proteinExistence type="predicted"/>
<comment type="caution">
    <text evidence="2">The sequence shown here is derived from an EMBL/GenBank/DDBJ whole genome shotgun (WGS) entry which is preliminary data.</text>
</comment>
<name>A0AAW9QBG4_9BURK</name>
<protein>
    <submittedName>
        <fullName evidence="2">DUF2145 domain-containing protein</fullName>
    </submittedName>
</protein>
<keyword evidence="3" id="KW-1185">Reference proteome</keyword>
<evidence type="ECO:0000313" key="3">
    <source>
        <dbReference type="Proteomes" id="UP001336250"/>
    </source>
</evidence>
<dbReference type="InterPro" id="IPR014547">
    <property type="entry name" value="UCP028477"/>
</dbReference>
<gene>
    <name evidence="2" type="ORF">V4F39_02415</name>
</gene>
<dbReference type="RefSeq" id="WP_332287641.1">
    <property type="nucleotide sequence ID" value="NZ_JAZIBG010000009.1"/>
</dbReference>
<feature type="chain" id="PRO_5043521994" evidence="1">
    <location>
        <begin position="28"/>
        <end position="304"/>
    </location>
</feature>